<dbReference type="STRING" id="37658.SAMN05661086_03555"/>
<reference evidence="1 2" key="1">
    <citation type="submission" date="2016-10" db="EMBL/GenBank/DDBJ databases">
        <authorList>
            <person name="de Groot N.N."/>
        </authorList>
    </citation>
    <scope>NUCLEOTIDE SEQUENCE [LARGE SCALE GENOMIC DNA]</scope>
    <source>
        <strain evidence="1 2">743A</strain>
    </source>
</reference>
<sequence>MNILHTIEMDGRKKEEVIGQIKDKALCYVPEWKFDEEFPDGGTALAYVYADMLSKTIQKFNKVALKNQIAFLNALDASLLPAVPATGYTVFSLVNNEVPGTIVSAGTILTGQTDDSVVQSASFETKEDVYVTPAEIECIYQTGRQQDYIGKIYDKNHQVEEIVLFGFHQTNLQYHEFHFCHEEAFAIKGNAWISVEFLKRDSYNISTEILEQLVKKEQVVFEYLSEEGYCEFSGIQLKESSICFLKGELQPKFKKAEIEGKEGCWIRCRVKQIDSVKFLEFDNFYIKVKGIAILPDSIYANGTEGTRRYFPFGERLSNYSEWYLSSEEVLCKKGAEVELAFQINFVKIPLDYNVENDPIKWEWIMKKSDFERDPEYDITIEEVIWEYYNGLGWRRLFEDSRYSDIFSVQNDSPYRKVKFTCPLDIQPILVNSSESLFIRARVVKVNNFLKMKGSYVSPVLESTSFSYEYTARKCNPTYLISKNNLDVRAGTYKKLLSEGAFQPFQSLSENNQMLYMGFQTAPVGEPIKMLVLLKDCIERSYSNLFWEYYNGHGWKSLNIIDETENLSKSGIINFIGNKDFKKLKLFGRELYWIRICDGNGYYGSQNGIQGLPRLSGIYLNATKIEHVEKKAEEYFMMESFQESRKFALTGNHIIDIQVYVNEINSLSNLDEKSLRKEGRFAPVYDESGMLTEAWVKWICVPDFVLSSQEDRHFIIDKNEGYIVFGNGRQGRIPSISRRKNIRVSYSCGGGNYANVPAGGVKKINQSIGYINKVFNPEALTGGADMEALEGAIKRSTAVIRHQNRAITIRDYEELTLAASRNVKKVKCFSGCDGSGDKLSGAITLVVLQSDYQNSKSLFHVLKKDLLAFLKDKVNDNLLLMKKLFIVEPVFVKLNVKVEIVVGSLQNLYQVKKMVSDRLNQFIDPMTGNFHGNGWSIGSLPNTIQIQNAINTIPGVLYIRKVFISAFVHKNTGLGEVQYEEIQQNKYSLPVSGEHEIEMMIEEG</sequence>
<protein>
    <submittedName>
        <fullName evidence="1">Putative baseplate assembly protein</fullName>
    </submittedName>
</protein>
<organism evidence="1 2">
    <name type="scientific">Anaeromicropila populeti</name>
    <dbReference type="NCBI Taxonomy" id="37658"/>
    <lineage>
        <taxon>Bacteria</taxon>
        <taxon>Bacillati</taxon>
        <taxon>Bacillota</taxon>
        <taxon>Clostridia</taxon>
        <taxon>Lachnospirales</taxon>
        <taxon>Lachnospiraceae</taxon>
        <taxon>Anaeromicropila</taxon>
    </lineage>
</organism>
<dbReference type="EMBL" id="FOYZ01000021">
    <property type="protein sequence ID" value="SFS06826.1"/>
    <property type="molecule type" value="Genomic_DNA"/>
</dbReference>
<dbReference type="AlphaFoldDB" id="A0A1I6LTV1"/>
<gene>
    <name evidence="1" type="ORF">SAMN05661086_03555</name>
</gene>
<proteinExistence type="predicted"/>
<name>A0A1I6LTV1_9FIRM</name>
<keyword evidence="2" id="KW-1185">Reference proteome</keyword>
<dbReference type="Proteomes" id="UP000199659">
    <property type="component" value="Unassembled WGS sequence"/>
</dbReference>
<evidence type="ECO:0000313" key="2">
    <source>
        <dbReference type="Proteomes" id="UP000199659"/>
    </source>
</evidence>
<accession>A0A1I6LTV1</accession>
<evidence type="ECO:0000313" key="1">
    <source>
        <dbReference type="EMBL" id="SFS06826.1"/>
    </source>
</evidence>